<comment type="caution">
    <text evidence="1">The sequence shown here is derived from an EMBL/GenBank/DDBJ whole genome shotgun (WGS) entry which is preliminary data.</text>
</comment>
<sequence length="173" mass="19828">MVKFFFTGLLFWGIFLSPTAQNNQRITNFGIIKEKVDSNRFKMQYTIATTHHTFYLQPTTPYSDQNIRIAQDSAFVIIRDSIAAGYLPYFGSGYSIPQTGNRGIIFSNTMQDLTRQTRGKGRRQSIFYQFSVVGKNDTYKLSIDIRHDGTCYLFINSLKRSPISYTGQIVEQG</sequence>
<protein>
    <submittedName>
        <fullName evidence="1">DUF4251 domain-containing protein</fullName>
    </submittedName>
</protein>
<dbReference type="Pfam" id="PF14059">
    <property type="entry name" value="DUF4251"/>
    <property type="match status" value="1"/>
</dbReference>
<dbReference type="AlphaFoldDB" id="A0A412TPJ5"/>
<proteinExistence type="predicted"/>
<dbReference type="Proteomes" id="UP000284243">
    <property type="component" value="Unassembled WGS sequence"/>
</dbReference>
<reference evidence="1 2" key="1">
    <citation type="submission" date="2018-08" db="EMBL/GenBank/DDBJ databases">
        <title>A genome reference for cultivated species of the human gut microbiota.</title>
        <authorList>
            <person name="Zou Y."/>
            <person name="Xue W."/>
            <person name="Luo G."/>
        </authorList>
    </citation>
    <scope>NUCLEOTIDE SEQUENCE [LARGE SCALE GENOMIC DNA]</scope>
    <source>
        <strain evidence="1 2">AF16-14</strain>
    </source>
</reference>
<accession>A0A412TPJ5</accession>
<evidence type="ECO:0000313" key="2">
    <source>
        <dbReference type="Proteomes" id="UP000284243"/>
    </source>
</evidence>
<dbReference type="RefSeq" id="WP_022159524.1">
    <property type="nucleotide sequence ID" value="NZ_CABJFF010000016.1"/>
</dbReference>
<organism evidence="1 2">
    <name type="scientific">Odoribacter splanchnicus</name>
    <dbReference type="NCBI Taxonomy" id="28118"/>
    <lineage>
        <taxon>Bacteria</taxon>
        <taxon>Pseudomonadati</taxon>
        <taxon>Bacteroidota</taxon>
        <taxon>Bacteroidia</taxon>
        <taxon>Bacteroidales</taxon>
        <taxon>Odoribacteraceae</taxon>
        <taxon>Odoribacter</taxon>
    </lineage>
</organism>
<dbReference type="InterPro" id="IPR025347">
    <property type="entry name" value="DUF4251"/>
</dbReference>
<evidence type="ECO:0000313" key="1">
    <source>
        <dbReference type="EMBL" id="RGU55621.1"/>
    </source>
</evidence>
<dbReference type="Gene3D" id="2.40.128.410">
    <property type="match status" value="1"/>
</dbReference>
<dbReference type="EMBL" id="QRYC01000016">
    <property type="protein sequence ID" value="RGU55621.1"/>
    <property type="molecule type" value="Genomic_DNA"/>
</dbReference>
<gene>
    <name evidence="1" type="ORF">DWW57_11940</name>
</gene>
<name>A0A412TPJ5_9BACT</name>